<organism evidence="3 4">
    <name type="scientific">Methanofollis formosanus</name>
    <dbReference type="NCBI Taxonomy" id="299308"/>
    <lineage>
        <taxon>Archaea</taxon>
        <taxon>Methanobacteriati</taxon>
        <taxon>Methanobacteriota</taxon>
        <taxon>Stenosarchaea group</taxon>
        <taxon>Methanomicrobia</taxon>
        <taxon>Methanomicrobiales</taxon>
        <taxon>Methanomicrobiaceae</taxon>
        <taxon>Methanofollis</taxon>
    </lineage>
</organism>
<dbReference type="EMBL" id="CP037968">
    <property type="protein sequence ID" value="QYZ79773.1"/>
    <property type="molecule type" value="Genomic_DNA"/>
</dbReference>
<name>A0A8G1A3I4_9EURY</name>
<dbReference type="GO" id="GO:0016779">
    <property type="term" value="F:nucleotidyltransferase activity"/>
    <property type="evidence" value="ECO:0007669"/>
    <property type="project" value="InterPro"/>
</dbReference>
<feature type="region of interest" description="Disordered" evidence="1">
    <location>
        <begin position="1"/>
        <end position="46"/>
    </location>
</feature>
<evidence type="ECO:0000313" key="3">
    <source>
        <dbReference type="EMBL" id="QYZ79773.1"/>
    </source>
</evidence>
<keyword evidence="4" id="KW-1185">Reference proteome</keyword>
<reference evidence="3" key="1">
    <citation type="journal article" date="2005" name="Int. J. Syst. Evol. Microbiol.">
        <title>Methanofollis formosanus sp. nov., isolated from a fish pond.</title>
        <authorList>
            <person name="Wu S.Y."/>
            <person name="Chen S.C."/>
            <person name="Lai M.C."/>
        </authorList>
    </citation>
    <scope>NUCLEOTIDE SEQUENCE</scope>
    <source>
        <strain evidence="3">ML15</strain>
    </source>
</reference>
<dbReference type="SUPFAM" id="SSF81301">
    <property type="entry name" value="Nucleotidyltransferase"/>
    <property type="match status" value="1"/>
</dbReference>
<dbReference type="KEGG" id="mfk:E2N92_10195"/>
<dbReference type="AlphaFoldDB" id="A0A8G1A3I4"/>
<feature type="domain" description="Polymerase nucleotidyl transferase" evidence="2">
    <location>
        <begin position="114"/>
        <end position="156"/>
    </location>
</feature>
<accession>A0A8G1A3I4</accession>
<dbReference type="Pfam" id="PF01909">
    <property type="entry name" value="NTP_transf_2"/>
    <property type="match status" value="1"/>
</dbReference>
<reference evidence="3" key="2">
    <citation type="submission" date="2019-03" db="EMBL/GenBank/DDBJ databases">
        <authorList>
            <person name="Chen S.-C."/>
            <person name="Wu S.-Y."/>
            <person name="Lai M.-C."/>
        </authorList>
    </citation>
    <scope>NUCLEOTIDE SEQUENCE</scope>
    <source>
        <strain evidence="3">ML15</strain>
    </source>
</reference>
<evidence type="ECO:0000313" key="4">
    <source>
        <dbReference type="Proteomes" id="UP000826709"/>
    </source>
</evidence>
<sequence>MRSSRRHGGRRTQGVRSAGLCHLAGRPGEDLSGKSREAERSGALPSSLGGCRPLHLLHLMRPQKDVGMGLDVWQEIPYPPSPSQWRRDGRRDHGQSCRICMGVGTVYGTIVLEEVRGFAGSHKDVRGMVLTGSWARGEETEQSDLDLFLIARTDPDTLLHDLADAMDAREVIRSKPEKGVFFLGDTYLKADITVVSDTSEIEKMYRGSRITDPSRSVLVDKDGTVRAAVSTWIRPPEIPDLMPEIAKVTESFMEMFELASRYAAQNDAYRFYFTYNIALARYAALLQLQKGNDAYLYTPRSLLEEMDAEGQRAFRNLAASLDLKDAAELLERLSKAFVRAYRHLHSRHPNLPRETKEIYFFLTAIRRRDTIE</sequence>
<dbReference type="Proteomes" id="UP000826709">
    <property type="component" value="Chromosome"/>
</dbReference>
<evidence type="ECO:0000259" key="2">
    <source>
        <dbReference type="Pfam" id="PF01909"/>
    </source>
</evidence>
<gene>
    <name evidence="3" type="ORF">E2N92_10195</name>
</gene>
<proteinExistence type="predicted"/>
<protein>
    <submittedName>
        <fullName evidence="3">Nucleotidyltransferase domain-containing protein</fullName>
    </submittedName>
</protein>
<dbReference type="InterPro" id="IPR002934">
    <property type="entry name" value="Polymerase_NTP_transf_dom"/>
</dbReference>
<feature type="compositionally biased region" description="Basic residues" evidence="1">
    <location>
        <begin position="1"/>
        <end position="10"/>
    </location>
</feature>
<dbReference type="CDD" id="cd05403">
    <property type="entry name" value="NT_KNTase_like"/>
    <property type="match status" value="1"/>
</dbReference>
<dbReference type="Gene3D" id="3.30.460.10">
    <property type="entry name" value="Beta Polymerase, domain 2"/>
    <property type="match status" value="1"/>
</dbReference>
<dbReference type="InterPro" id="IPR043519">
    <property type="entry name" value="NT_sf"/>
</dbReference>
<feature type="compositionally biased region" description="Basic and acidic residues" evidence="1">
    <location>
        <begin position="27"/>
        <end position="40"/>
    </location>
</feature>
<evidence type="ECO:0000256" key="1">
    <source>
        <dbReference type="SAM" id="MobiDB-lite"/>
    </source>
</evidence>